<dbReference type="FunFam" id="3.40.50.920:FF:000010">
    <property type="entry name" value="Pyruvate ferredoxin oxidoreductase, alpha subunit"/>
    <property type="match status" value="1"/>
</dbReference>
<dbReference type="InterPro" id="IPR009014">
    <property type="entry name" value="Transketo_C/PFOR_II"/>
</dbReference>
<organism evidence="5 6">
    <name type="scientific">Candidatus Scatomorpha intestinavium</name>
    <dbReference type="NCBI Taxonomy" id="2840922"/>
    <lineage>
        <taxon>Bacteria</taxon>
        <taxon>Bacillati</taxon>
        <taxon>Bacillota</taxon>
        <taxon>Clostridia</taxon>
        <taxon>Eubacteriales</taxon>
        <taxon>Candidatus Scatomorpha</taxon>
    </lineage>
</organism>
<protein>
    <submittedName>
        <fullName evidence="5">Phenylglyoxylate dehydrogenase</fullName>
    </submittedName>
</protein>
<dbReference type="SUPFAM" id="SSF52922">
    <property type="entry name" value="TK C-terminal domain-like"/>
    <property type="match status" value="1"/>
</dbReference>
<dbReference type="PANTHER" id="PTHR32154">
    <property type="entry name" value="PYRUVATE-FLAVODOXIN OXIDOREDUCTASE-RELATED"/>
    <property type="match status" value="1"/>
</dbReference>
<gene>
    <name evidence="5" type="ORF">IAB77_02000</name>
</gene>
<dbReference type="InterPro" id="IPR050722">
    <property type="entry name" value="Pyruvate:ferred/Flavod_OxRd"/>
</dbReference>
<reference evidence="5" key="1">
    <citation type="submission" date="2020-10" db="EMBL/GenBank/DDBJ databases">
        <authorList>
            <person name="Gilroy R."/>
        </authorList>
    </citation>
    <scope>NUCLEOTIDE SEQUENCE</scope>
    <source>
        <strain evidence="5">ChiBcolR7-354</strain>
    </source>
</reference>
<dbReference type="InterPro" id="IPR002880">
    <property type="entry name" value="Pyrv_Fd/Flavodoxin_OxRdtase_N"/>
</dbReference>
<feature type="domain" description="Pyruvate:ferredoxin oxidoreductase core" evidence="4">
    <location>
        <begin position="265"/>
        <end position="368"/>
    </location>
</feature>
<evidence type="ECO:0000313" key="6">
    <source>
        <dbReference type="Proteomes" id="UP000824262"/>
    </source>
</evidence>
<dbReference type="Gene3D" id="3.40.50.970">
    <property type="match status" value="1"/>
</dbReference>
<feature type="domain" description="Pyruvate flavodoxin/ferredoxin oxidoreductase pyrimidine binding" evidence="3">
    <location>
        <begin position="17"/>
        <end position="240"/>
    </location>
</feature>
<comment type="caution">
    <text evidence="5">The sequence shown here is derived from an EMBL/GenBank/DDBJ whole genome shotgun (WGS) entry which is preliminary data.</text>
</comment>
<evidence type="ECO:0000259" key="3">
    <source>
        <dbReference type="Pfam" id="PF01855"/>
    </source>
</evidence>
<sequence length="393" mass="42699">MVGKIKVLTGNYAAAEAAALCRLDLISAYPITPQSSVVEHLSEMVHNGELDADLVQVESEHSAMSVVQGAAAAGARAFTATSAQGLALMYEPYFRMSTMRLPMVMAIATREMSSPETIWSGQQDAISVRDAGWIQMFCDSNQEIADMIIQGYMISEHPDVVLPVNVCYDGFYSSHLTAGVDMPTQEEVDAFLPPRRPRYSAMLDPEKPLALDPMTPGELMLRYRKSHLDAMQSALAVIDETDRKFAAAFGRSYGGLIEEYRCDDAEVVIVTIGGMTGAGKDAVDAARERGIRAGLVKIRFYRPFPAKRLAAALGGKKAFCVVDRSVCFGWDRGPMYVETCAALEDLSGTARFSAIGGLGGADISVADMAGIIDCLNEIKDKPGEYETRWLMKD</sequence>
<evidence type="ECO:0000259" key="4">
    <source>
        <dbReference type="Pfam" id="PF17147"/>
    </source>
</evidence>
<keyword evidence="2" id="KW-0560">Oxidoreductase</keyword>
<comment type="similarity">
    <text evidence="1">Belongs to the pyruvate:ferredoxin/flavodoxin oxidoreductase family.</text>
</comment>
<dbReference type="Gene3D" id="3.40.50.920">
    <property type="match status" value="1"/>
</dbReference>
<dbReference type="Proteomes" id="UP000824262">
    <property type="component" value="Unassembled WGS sequence"/>
</dbReference>
<dbReference type="EMBL" id="DVGA01000026">
    <property type="protein sequence ID" value="HIQ78016.1"/>
    <property type="molecule type" value="Genomic_DNA"/>
</dbReference>
<dbReference type="SUPFAM" id="SSF52518">
    <property type="entry name" value="Thiamin diphosphate-binding fold (THDP-binding)"/>
    <property type="match status" value="1"/>
</dbReference>
<dbReference type="GO" id="GO:0016903">
    <property type="term" value="F:oxidoreductase activity, acting on the aldehyde or oxo group of donors"/>
    <property type="evidence" value="ECO:0007669"/>
    <property type="project" value="UniProtKB-ARBA"/>
</dbReference>
<dbReference type="PANTHER" id="PTHR32154:SF0">
    <property type="entry name" value="PYRUVATE-FLAVODOXIN OXIDOREDUCTASE-RELATED"/>
    <property type="match status" value="1"/>
</dbReference>
<dbReference type="GO" id="GO:0019752">
    <property type="term" value="P:carboxylic acid metabolic process"/>
    <property type="evidence" value="ECO:0007669"/>
    <property type="project" value="UniProtKB-ARBA"/>
</dbReference>
<dbReference type="FunFam" id="3.40.50.970:FF:000012">
    <property type="entry name" value="Pyruvate:ferredoxin (Flavodoxin) oxidoreductase"/>
    <property type="match status" value="1"/>
</dbReference>
<dbReference type="InterPro" id="IPR029061">
    <property type="entry name" value="THDP-binding"/>
</dbReference>
<accession>A0A9D0ZEP9</accession>
<proteinExistence type="inferred from homology"/>
<dbReference type="Pfam" id="PF01855">
    <property type="entry name" value="POR_N"/>
    <property type="match status" value="1"/>
</dbReference>
<dbReference type="AlphaFoldDB" id="A0A9D0ZEP9"/>
<dbReference type="CDD" id="cd07034">
    <property type="entry name" value="TPP_PYR_PFOR_IOR-alpha_like"/>
    <property type="match status" value="1"/>
</dbReference>
<evidence type="ECO:0000256" key="2">
    <source>
        <dbReference type="ARBA" id="ARBA00023002"/>
    </source>
</evidence>
<dbReference type="GO" id="GO:0006979">
    <property type="term" value="P:response to oxidative stress"/>
    <property type="evidence" value="ECO:0007669"/>
    <property type="project" value="TreeGrafter"/>
</dbReference>
<dbReference type="InterPro" id="IPR033412">
    <property type="entry name" value="PFOR_II"/>
</dbReference>
<name>A0A9D0ZEP9_9FIRM</name>
<evidence type="ECO:0000313" key="5">
    <source>
        <dbReference type="EMBL" id="HIQ78016.1"/>
    </source>
</evidence>
<evidence type="ECO:0000256" key="1">
    <source>
        <dbReference type="ARBA" id="ARBA00009032"/>
    </source>
</evidence>
<reference evidence="5" key="2">
    <citation type="journal article" date="2021" name="PeerJ">
        <title>Extensive microbial diversity within the chicken gut microbiome revealed by metagenomics and culture.</title>
        <authorList>
            <person name="Gilroy R."/>
            <person name="Ravi A."/>
            <person name="Getino M."/>
            <person name="Pursley I."/>
            <person name="Horton D.L."/>
            <person name="Alikhan N.F."/>
            <person name="Baker D."/>
            <person name="Gharbi K."/>
            <person name="Hall N."/>
            <person name="Watson M."/>
            <person name="Adriaenssens E.M."/>
            <person name="Foster-Nyarko E."/>
            <person name="Jarju S."/>
            <person name="Secka A."/>
            <person name="Antonio M."/>
            <person name="Oren A."/>
            <person name="Chaudhuri R.R."/>
            <person name="La Ragione R."/>
            <person name="Hildebrand F."/>
            <person name="Pallen M.J."/>
        </authorList>
    </citation>
    <scope>NUCLEOTIDE SEQUENCE</scope>
    <source>
        <strain evidence="5">ChiBcolR7-354</strain>
    </source>
</reference>
<dbReference type="Pfam" id="PF17147">
    <property type="entry name" value="PFOR_II"/>
    <property type="match status" value="1"/>
</dbReference>